<name>J3LM77_ORYBR</name>
<feature type="signal peptide" evidence="2">
    <location>
        <begin position="1"/>
        <end position="20"/>
    </location>
</feature>
<dbReference type="Proteomes" id="UP000006038">
    <property type="component" value="Chromosome 3"/>
</dbReference>
<reference evidence="3" key="2">
    <citation type="submission" date="2013-04" db="UniProtKB">
        <authorList>
            <consortium name="EnsemblPlants"/>
        </authorList>
    </citation>
    <scope>IDENTIFICATION</scope>
</reference>
<dbReference type="AlphaFoldDB" id="J3LM77"/>
<keyword evidence="2" id="KW-0732">Signal</keyword>
<evidence type="ECO:0000313" key="3">
    <source>
        <dbReference type="EnsemblPlants" id="OB03G21530.1"/>
    </source>
</evidence>
<organism evidence="3">
    <name type="scientific">Oryza brachyantha</name>
    <name type="common">malo sina</name>
    <dbReference type="NCBI Taxonomy" id="4533"/>
    <lineage>
        <taxon>Eukaryota</taxon>
        <taxon>Viridiplantae</taxon>
        <taxon>Streptophyta</taxon>
        <taxon>Embryophyta</taxon>
        <taxon>Tracheophyta</taxon>
        <taxon>Spermatophyta</taxon>
        <taxon>Magnoliopsida</taxon>
        <taxon>Liliopsida</taxon>
        <taxon>Poales</taxon>
        <taxon>Poaceae</taxon>
        <taxon>BOP clade</taxon>
        <taxon>Oryzoideae</taxon>
        <taxon>Oryzeae</taxon>
        <taxon>Oryzinae</taxon>
        <taxon>Oryza</taxon>
    </lineage>
</organism>
<feature type="compositionally biased region" description="Basic residues" evidence="1">
    <location>
        <begin position="41"/>
        <end position="52"/>
    </location>
</feature>
<evidence type="ECO:0000256" key="2">
    <source>
        <dbReference type="SAM" id="SignalP"/>
    </source>
</evidence>
<feature type="compositionally biased region" description="Basic and acidic residues" evidence="1">
    <location>
        <begin position="53"/>
        <end position="75"/>
    </location>
</feature>
<evidence type="ECO:0000256" key="1">
    <source>
        <dbReference type="SAM" id="MobiDB-lite"/>
    </source>
</evidence>
<feature type="region of interest" description="Disordered" evidence="1">
    <location>
        <begin position="35"/>
        <end position="75"/>
    </location>
</feature>
<proteinExistence type="predicted"/>
<keyword evidence="4" id="KW-1185">Reference proteome</keyword>
<reference evidence="3" key="1">
    <citation type="journal article" date="2013" name="Nat. Commun.">
        <title>Whole-genome sequencing of Oryza brachyantha reveals mechanisms underlying Oryza genome evolution.</title>
        <authorList>
            <person name="Chen J."/>
            <person name="Huang Q."/>
            <person name="Gao D."/>
            <person name="Wang J."/>
            <person name="Lang Y."/>
            <person name="Liu T."/>
            <person name="Li B."/>
            <person name="Bai Z."/>
            <person name="Luis Goicoechea J."/>
            <person name="Liang C."/>
            <person name="Chen C."/>
            <person name="Zhang W."/>
            <person name="Sun S."/>
            <person name="Liao Y."/>
            <person name="Zhang X."/>
            <person name="Yang L."/>
            <person name="Song C."/>
            <person name="Wang M."/>
            <person name="Shi J."/>
            <person name="Liu G."/>
            <person name="Liu J."/>
            <person name="Zhou H."/>
            <person name="Zhou W."/>
            <person name="Yu Q."/>
            <person name="An N."/>
            <person name="Chen Y."/>
            <person name="Cai Q."/>
            <person name="Wang B."/>
            <person name="Liu B."/>
            <person name="Min J."/>
            <person name="Huang Y."/>
            <person name="Wu H."/>
            <person name="Li Z."/>
            <person name="Zhang Y."/>
            <person name="Yin Y."/>
            <person name="Song W."/>
            <person name="Jiang J."/>
            <person name="Jackson S.A."/>
            <person name="Wing R.A."/>
            <person name="Wang J."/>
            <person name="Chen M."/>
        </authorList>
    </citation>
    <scope>NUCLEOTIDE SEQUENCE [LARGE SCALE GENOMIC DNA]</scope>
    <source>
        <strain evidence="3">cv. IRGC 101232</strain>
    </source>
</reference>
<feature type="chain" id="PRO_5003772795" description="Secreted protein" evidence="2">
    <location>
        <begin position="21"/>
        <end position="75"/>
    </location>
</feature>
<accession>J3LM77</accession>
<protein>
    <recommendedName>
        <fullName evidence="5">Secreted protein</fullName>
    </recommendedName>
</protein>
<sequence length="75" mass="8907">FSQQLLLLLLSPSLSRQSRSRRVRHTAIRAYRACVEDSSSHHLHPHLHRKQKQEKEEEEKKKSTGKHTEQNRDAR</sequence>
<dbReference type="HOGENOM" id="CLU_2678287_0_0_1"/>
<evidence type="ECO:0000313" key="4">
    <source>
        <dbReference type="Proteomes" id="UP000006038"/>
    </source>
</evidence>
<dbReference type="EnsemblPlants" id="OB03G21530.1">
    <property type="protein sequence ID" value="OB03G21530.1"/>
    <property type="gene ID" value="OB03G21530"/>
</dbReference>
<evidence type="ECO:0008006" key="5">
    <source>
        <dbReference type="Google" id="ProtNLM"/>
    </source>
</evidence>
<dbReference type="Gramene" id="OB03G21530.1">
    <property type="protein sequence ID" value="OB03G21530.1"/>
    <property type="gene ID" value="OB03G21530"/>
</dbReference>